<dbReference type="KEGG" id="spap:H3Z74_06770"/>
<dbReference type="Gene3D" id="3.10.450.50">
    <property type="match status" value="1"/>
</dbReference>
<reference evidence="2 3" key="1">
    <citation type="submission" date="2020-09" db="EMBL/GenBank/DDBJ databases">
        <title>Sphingomonas sp., a new species isolated from pork steak.</title>
        <authorList>
            <person name="Heidler von Heilborn D."/>
        </authorList>
    </citation>
    <scope>NUCLEOTIDE SEQUENCE [LARGE SCALE GENOMIC DNA]</scope>
    <source>
        <strain evidence="3">S8-3T</strain>
    </source>
</reference>
<proteinExistence type="predicted"/>
<organism evidence="2 3">
    <name type="scientific">Sphingomonas alpina</name>
    <dbReference type="NCBI Taxonomy" id="653931"/>
    <lineage>
        <taxon>Bacteria</taxon>
        <taxon>Pseudomonadati</taxon>
        <taxon>Pseudomonadota</taxon>
        <taxon>Alphaproteobacteria</taxon>
        <taxon>Sphingomonadales</taxon>
        <taxon>Sphingomonadaceae</taxon>
        <taxon>Sphingomonas</taxon>
    </lineage>
</organism>
<sequence length="140" mass="15570">MTLFDRFSAVIAAWNARDIDAALVGMDDAIVWHFAAGALAPLRGKGAVRSFLETLHADTIEARWSIRYHAEKDDRLFVEGVDAYTRRNGISVAMPYAAVIEFKDGGILAWRDYIDTRRMEKQRDGAPMPGHLGALIHGVI</sequence>
<dbReference type="AlphaFoldDB" id="A0A7H0LMH9"/>
<protein>
    <submittedName>
        <fullName evidence="2">Nuclear transport factor 2 family protein</fullName>
    </submittedName>
</protein>
<evidence type="ECO:0000259" key="1">
    <source>
        <dbReference type="Pfam" id="PF12680"/>
    </source>
</evidence>
<accession>A0A7H0LMH9</accession>
<name>A0A7H0LMH9_9SPHN</name>
<dbReference type="EMBL" id="CP061038">
    <property type="protein sequence ID" value="QNQ10882.1"/>
    <property type="molecule type" value="Genomic_DNA"/>
</dbReference>
<dbReference type="InterPro" id="IPR032710">
    <property type="entry name" value="NTF2-like_dom_sf"/>
</dbReference>
<dbReference type="Proteomes" id="UP000516148">
    <property type="component" value="Chromosome"/>
</dbReference>
<evidence type="ECO:0000313" key="2">
    <source>
        <dbReference type="EMBL" id="QNQ10882.1"/>
    </source>
</evidence>
<evidence type="ECO:0000313" key="3">
    <source>
        <dbReference type="Proteomes" id="UP000516148"/>
    </source>
</evidence>
<dbReference type="RefSeq" id="WP_187763172.1">
    <property type="nucleotide sequence ID" value="NZ_CP061038.1"/>
</dbReference>
<dbReference type="Pfam" id="PF12680">
    <property type="entry name" value="SnoaL_2"/>
    <property type="match status" value="1"/>
</dbReference>
<keyword evidence="3" id="KW-1185">Reference proteome</keyword>
<dbReference type="InterPro" id="IPR037401">
    <property type="entry name" value="SnoaL-like"/>
</dbReference>
<feature type="domain" description="SnoaL-like" evidence="1">
    <location>
        <begin position="9"/>
        <end position="108"/>
    </location>
</feature>
<dbReference type="SUPFAM" id="SSF54427">
    <property type="entry name" value="NTF2-like"/>
    <property type="match status" value="1"/>
</dbReference>
<gene>
    <name evidence="2" type="ORF">H3Z74_06770</name>
</gene>